<dbReference type="Proteomes" id="UP000187203">
    <property type="component" value="Unassembled WGS sequence"/>
</dbReference>
<organism evidence="2 3">
    <name type="scientific">Corchorus olitorius</name>
    <dbReference type="NCBI Taxonomy" id="93759"/>
    <lineage>
        <taxon>Eukaryota</taxon>
        <taxon>Viridiplantae</taxon>
        <taxon>Streptophyta</taxon>
        <taxon>Embryophyta</taxon>
        <taxon>Tracheophyta</taxon>
        <taxon>Spermatophyta</taxon>
        <taxon>Magnoliopsida</taxon>
        <taxon>eudicotyledons</taxon>
        <taxon>Gunneridae</taxon>
        <taxon>Pentapetalae</taxon>
        <taxon>rosids</taxon>
        <taxon>malvids</taxon>
        <taxon>Malvales</taxon>
        <taxon>Malvaceae</taxon>
        <taxon>Grewioideae</taxon>
        <taxon>Apeibeae</taxon>
        <taxon>Corchorus</taxon>
    </lineage>
</organism>
<name>A0A1R3IVT6_9ROSI</name>
<proteinExistence type="predicted"/>
<keyword evidence="1" id="KW-1133">Transmembrane helix</keyword>
<evidence type="ECO:0000313" key="3">
    <source>
        <dbReference type="Proteomes" id="UP000187203"/>
    </source>
</evidence>
<evidence type="ECO:0000256" key="1">
    <source>
        <dbReference type="SAM" id="Phobius"/>
    </source>
</evidence>
<feature type="transmembrane region" description="Helical" evidence="1">
    <location>
        <begin position="16"/>
        <end position="36"/>
    </location>
</feature>
<gene>
    <name evidence="2" type="ORF">COLO4_20991</name>
</gene>
<keyword evidence="1" id="KW-0472">Membrane</keyword>
<evidence type="ECO:0000313" key="2">
    <source>
        <dbReference type="EMBL" id="OMO86674.1"/>
    </source>
</evidence>
<dbReference type="AlphaFoldDB" id="A0A1R3IVT6"/>
<dbReference type="EMBL" id="AWUE01017542">
    <property type="protein sequence ID" value="OMO86674.1"/>
    <property type="molecule type" value="Genomic_DNA"/>
</dbReference>
<protein>
    <submittedName>
        <fullName evidence="2">Uncharacterized protein</fullName>
    </submittedName>
</protein>
<keyword evidence="3" id="KW-1185">Reference proteome</keyword>
<keyword evidence="1" id="KW-0812">Transmembrane</keyword>
<reference evidence="3" key="1">
    <citation type="submission" date="2013-09" db="EMBL/GenBank/DDBJ databases">
        <title>Corchorus olitorius genome sequencing.</title>
        <authorList>
            <person name="Alam M."/>
            <person name="Haque M.S."/>
            <person name="Islam M.S."/>
            <person name="Emdad E.M."/>
            <person name="Islam M.M."/>
            <person name="Ahmed B."/>
            <person name="Halim A."/>
            <person name="Hossen Q.M.M."/>
            <person name="Hossain M.Z."/>
            <person name="Ahmed R."/>
            <person name="Khan M.M."/>
            <person name="Islam R."/>
            <person name="Rashid M.M."/>
            <person name="Khan S.A."/>
            <person name="Rahman M.S."/>
            <person name="Alam M."/>
            <person name="Yahiya A.S."/>
            <person name="Khan M.S."/>
            <person name="Azam M.S."/>
            <person name="Haque T."/>
            <person name="Lashkar M.Z.H."/>
            <person name="Akhand A.I."/>
            <person name="Morshed G."/>
            <person name="Roy S."/>
            <person name="Uddin K.S."/>
            <person name="Rabeya T."/>
            <person name="Hossain A.S."/>
            <person name="Chowdhury A."/>
            <person name="Snigdha A.R."/>
            <person name="Mortoza M.S."/>
            <person name="Matin S.A."/>
            <person name="Hoque S.M.E."/>
            <person name="Islam M.K."/>
            <person name="Roy D.K."/>
            <person name="Haider R."/>
            <person name="Moosa M.M."/>
            <person name="Elias S.M."/>
            <person name="Hasan A.M."/>
            <person name="Jahan S."/>
            <person name="Shafiuddin M."/>
            <person name="Mahmood N."/>
            <person name="Shommy N.S."/>
        </authorList>
    </citation>
    <scope>NUCLEOTIDE SEQUENCE [LARGE SCALE GENOMIC DNA]</scope>
    <source>
        <strain evidence="3">cv. O-4</strain>
    </source>
</reference>
<accession>A0A1R3IVT6</accession>
<comment type="caution">
    <text evidence="2">The sequence shown here is derived from an EMBL/GenBank/DDBJ whole genome shotgun (WGS) entry which is preliminary data.</text>
</comment>
<sequence length="37" mass="4315">MEKRCDGRQMFRLKEIWSVTVNFASSFVGFVANTFVI</sequence>